<evidence type="ECO:0000256" key="2">
    <source>
        <dbReference type="ARBA" id="ARBA00007079"/>
    </source>
</evidence>
<feature type="region of interest" description="Disordered" evidence="9">
    <location>
        <begin position="53"/>
        <end position="84"/>
    </location>
</feature>
<dbReference type="STRING" id="4432.A0A1U8BCX5"/>
<dbReference type="GeneID" id="104609510"/>
<dbReference type="eggNOG" id="KOG4711">
    <property type="taxonomic scope" value="Eukaryota"/>
</dbReference>
<protein>
    <submittedName>
        <fullName evidence="11">Aluminum-activated malate transporter 10-like</fullName>
    </submittedName>
</protein>
<evidence type="ECO:0000256" key="8">
    <source>
        <dbReference type="ARBA" id="ARBA00023303"/>
    </source>
</evidence>
<accession>A0A1U8BCX5</accession>
<evidence type="ECO:0000256" key="1">
    <source>
        <dbReference type="ARBA" id="ARBA00004141"/>
    </source>
</evidence>
<keyword evidence="7" id="KW-0472">Membrane</keyword>
<organism evidence="10 11">
    <name type="scientific">Nelumbo nucifera</name>
    <name type="common">Sacred lotus</name>
    <dbReference type="NCBI Taxonomy" id="4432"/>
    <lineage>
        <taxon>Eukaryota</taxon>
        <taxon>Viridiplantae</taxon>
        <taxon>Streptophyta</taxon>
        <taxon>Embryophyta</taxon>
        <taxon>Tracheophyta</taxon>
        <taxon>Spermatophyta</taxon>
        <taxon>Magnoliopsida</taxon>
        <taxon>Proteales</taxon>
        <taxon>Nelumbonaceae</taxon>
        <taxon>Nelumbo</taxon>
    </lineage>
</organism>
<name>A0A1U8BCX5_NELNU</name>
<evidence type="ECO:0000256" key="3">
    <source>
        <dbReference type="ARBA" id="ARBA00022448"/>
    </source>
</evidence>
<dbReference type="KEGG" id="nnu:104609510"/>
<keyword evidence="10" id="KW-1185">Reference proteome</keyword>
<keyword evidence="4" id="KW-0812">Transmembrane</keyword>
<dbReference type="GO" id="GO:0015743">
    <property type="term" value="P:malate transport"/>
    <property type="evidence" value="ECO:0007669"/>
    <property type="project" value="InterPro"/>
</dbReference>
<reference evidence="11" key="1">
    <citation type="submission" date="2025-08" db="UniProtKB">
        <authorList>
            <consortium name="RefSeq"/>
        </authorList>
    </citation>
    <scope>IDENTIFICATION</scope>
</reference>
<dbReference type="PANTHER" id="PTHR31086">
    <property type="entry name" value="ALUMINUM-ACTIVATED MALATE TRANSPORTER 10"/>
    <property type="match status" value="1"/>
</dbReference>
<proteinExistence type="inferred from homology"/>
<dbReference type="InterPro" id="IPR020966">
    <property type="entry name" value="ALMT"/>
</dbReference>
<dbReference type="InParanoid" id="A0A1U8BCX5"/>
<dbReference type="OrthoDB" id="1740154at2759"/>
<dbReference type="AlphaFoldDB" id="A0A1U8BCX5"/>
<evidence type="ECO:0000256" key="7">
    <source>
        <dbReference type="ARBA" id="ARBA00023136"/>
    </source>
</evidence>
<keyword evidence="8" id="KW-0407">Ion channel</keyword>
<evidence type="ECO:0000256" key="9">
    <source>
        <dbReference type="SAM" id="MobiDB-lite"/>
    </source>
</evidence>
<evidence type="ECO:0000256" key="6">
    <source>
        <dbReference type="ARBA" id="ARBA00023065"/>
    </source>
</evidence>
<evidence type="ECO:0000256" key="4">
    <source>
        <dbReference type="ARBA" id="ARBA00022692"/>
    </source>
</evidence>
<keyword evidence="6" id="KW-0406">Ion transport</keyword>
<evidence type="ECO:0000313" key="11">
    <source>
        <dbReference type="RefSeq" id="XP_010274139.1"/>
    </source>
</evidence>
<dbReference type="RefSeq" id="XP_010274139.1">
    <property type="nucleotide sequence ID" value="XM_010275837.1"/>
</dbReference>
<dbReference type="Proteomes" id="UP000189703">
    <property type="component" value="Unplaced"/>
</dbReference>
<comment type="subcellular location">
    <subcellularLocation>
        <location evidence="1">Membrane</location>
        <topology evidence="1">Multi-pass membrane protein</topology>
    </subcellularLocation>
</comment>
<gene>
    <name evidence="11" type="primary">LOC104609510</name>
</gene>
<keyword evidence="5" id="KW-1133">Transmembrane helix</keyword>
<dbReference type="GO" id="GO:0009705">
    <property type="term" value="C:plant-type vacuole membrane"/>
    <property type="evidence" value="ECO:0000318"/>
    <property type="project" value="GO_Central"/>
</dbReference>
<evidence type="ECO:0000256" key="5">
    <source>
        <dbReference type="ARBA" id="ARBA00022989"/>
    </source>
</evidence>
<comment type="similarity">
    <text evidence="2">Belongs to the aromatic acid exporter (TC 2.A.85) family.</text>
</comment>
<dbReference type="Pfam" id="PF11744">
    <property type="entry name" value="ALMT"/>
    <property type="match status" value="1"/>
</dbReference>
<evidence type="ECO:0000313" key="10">
    <source>
        <dbReference type="Proteomes" id="UP000189703"/>
    </source>
</evidence>
<sequence length="296" mass="33120">MKRQYAVICEMLGPSCTGFGWDDLKKCITCEEEVFNEIEKLGRDRDPSIIFGRDRETRESAEAPADAAENVKGRRSRLQMQASEHKRNRCRSINGVTDFAKDGELIVKLNGVTKKKPAKVIDFVFSPQTSNKVALGYKCVLNSMAAEDSLANFARWEPAHGNFNFRHPWKQYLKVTASMRDYAYCVEALSGRINHPSEECLALSSISSSILRELVINIKSMRTSSTIHSVVEELNKAVEDVQNALKSIPNYSIPLMEVLPLNTVASLLIKIVARIQLLVDEVDKLANLAGFKPPES</sequence>
<keyword evidence="3" id="KW-0813">Transport</keyword>
<dbReference type="GO" id="GO:0034220">
    <property type="term" value="P:monoatomic ion transmembrane transport"/>
    <property type="evidence" value="ECO:0007669"/>
    <property type="project" value="UniProtKB-KW"/>
</dbReference>